<dbReference type="InterPro" id="IPR000073">
    <property type="entry name" value="AB_hydrolase_1"/>
</dbReference>
<dbReference type="RefSeq" id="WP_009182270.1">
    <property type="nucleotide sequence ID" value="NZ_CM001368.1"/>
</dbReference>
<dbReference type="InterPro" id="IPR029058">
    <property type="entry name" value="AB_hydrolase_fold"/>
</dbReference>
<dbReference type="eggNOG" id="COG0596">
    <property type="taxonomic scope" value="Bacteria"/>
</dbReference>
<dbReference type="STRING" id="694327.DFW101_2910"/>
<dbReference type="HOGENOM" id="CLU_046066_3_2_7"/>
<gene>
    <name evidence="2" type="ORF">DFW101_2910</name>
</gene>
<dbReference type="AlphaFoldDB" id="G7QBP9"/>
<organism evidence="2 3">
    <name type="scientific">Solidesulfovibrio carbinoliphilus subsp. oakridgensis</name>
    <dbReference type="NCBI Taxonomy" id="694327"/>
    <lineage>
        <taxon>Bacteria</taxon>
        <taxon>Pseudomonadati</taxon>
        <taxon>Thermodesulfobacteriota</taxon>
        <taxon>Desulfovibrionia</taxon>
        <taxon>Desulfovibrionales</taxon>
        <taxon>Desulfovibrionaceae</taxon>
        <taxon>Solidesulfovibrio</taxon>
    </lineage>
</organism>
<accession>G7QBP9</accession>
<evidence type="ECO:0000313" key="3">
    <source>
        <dbReference type="Proteomes" id="UP000004662"/>
    </source>
</evidence>
<name>G7QBP9_9BACT</name>
<sequence length="238" mass="25444">MATFVCVHGAFQGGWVWKQTAAALFSLGHQVHSPTFSGCGHHRHALARDMGLATYVADLVQFFELEDLTGVILVAHSYAGLVCLGALPAIRPRLAALVCVEAILPKPGQSFADLGGEPFRAMLAARQVDGWLVSPWPAAMFGVAGAPEEDWFMSRLASFPLAGFTDKTLAAEPVWPEKRHYIRCTQNPNPMLAAMAGRAESLGFSMHSLESGHCPQVTIPVELARLLATLAEDAAGPA</sequence>
<dbReference type="Pfam" id="PF12697">
    <property type="entry name" value="Abhydrolase_6"/>
    <property type="match status" value="1"/>
</dbReference>
<dbReference type="ESTHER" id="9delt-d2la45">
    <property type="family name" value="HNLyase_Bact"/>
</dbReference>
<dbReference type="PANTHER" id="PTHR37017:SF11">
    <property type="entry name" value="ESTERASE_LIPASE_THIOESTERASE DOMAIN-CONTAINING PROTEIN"/>
    <property type="match status" value="1"/>
</dbReference>
<evidence type="ECO:0000313" key="2">
    <source>
        <dbReference type="EMBL" id="EHJ48912.1"/>
    </source>
</evidence>
<feature type="domain" description="AB hydrolase-1" evidence="1">
    <location>
        <begin position="4"/>
        <end position="225"/>
    </location>
</feature>
<dbReference type="OrthoDB" id="9112061at2"/>
<proteinExistence type="predicted"/>
<dbReference type="Proteomes" id="UP000004662">
    <property type="component" value="Chromosome"/>
</dbReference>
<dbReference type="SUPFAM" id="SSF53474">
    <property type="entry name" value="alpha/beta-Hydrolases"/>
    <property type="match status" value="1"/>
</dbReference>
<dbReference type="EMBL" id="CM001368">
    <property type="protein sequence ID" value="EHJ48912.1"/>
    <property type="molecule type" value="Genomic_DNA"/>
</dbReference>
<dbReference type="InterPro" id="IPR052897">
    <property type="entry name" value="Sec-Metab_Biosynth_Hydrolase"/>
</dbReference>
<keyword evidence="3" id="KW-1185">Reference proteome</keyword>
<reference evidence="3" key="1">
    <citation type="journal article" date="2015" name="Genome Announc.">
        <title>High-Quality Draft Genome Sequence of Desulfovibrio carbinoliphilus FW-101-2B, an Organic Acid-Oxidizing Sulfate-Reducing Bacterium Isolated from Uranium(VI)-Contaminated Groundwater.</title>
        <authorList>
            <person name="Ramsay B.D."/>
            <person name="Hwang C."/>
            <person name="Woo H.L."/>
            <person name="Carroll S.L."/>
            <person name="Lucas S."/>
            <person name="Han J."/>
            <person name="Lapidus A.L."/>
            <person name="Cheng J.F."/>
            <person name="Goodwin L.A."/>
            <person name="Pitluck S."/>
            <person name="Peters L."/>
            <person name="Chertkov O."/>
            <person name="Held B."/>
            <person name="Detter J.C."/>
            <person name="Han C.S."/>
            <person name="Tapia R."/>
            <person name="Land M.L."/>
            <person name="Hauser L.J."/>
            <person name="Kyrpides N.C."/>
            <person name="Ivanova N.N."/>
            <person name="Mikhailova N."/>
            <person name="Pagani I."/>
            <person name="Woyke T."/>
            <person name="Arkin A.P."/>
            <person name="Dehal P."/>
            <person name="Chivian D."/>
            <person name="Criddle C.S."/>
            <person name="Wu W."/>
            <person name="Chakraborty R."/>
            <person name="Hazen T.C."/>
            <person name="Fields M.W."/>
        </authorList>
    </citation>
    <scope>NUCLEOTIDE SEQUENCE [LARGE SCALE GENOMIC DNA]</scope>
    <source>
        <strain evidence="3">FW-101-2B</strain>
    </source>
</reference>
<dbReference type="Gene3D" id="3.40.50.1820">
    <property type="entry name" value="alpha/beta hydrolase"/>
    <property type="match status" value="1"/>
</dbReference>
<dbReference type="PANTHER" id="PTHR37017">
    <property type="entry name" value="AB HYDROLASE-1 DOMAIN-CONTAINING PROTEIN-RELATED"/>
    <property type="match status" value="1"/>
</dbReference>
<evidence type="ECO:0000259" key="1">
    <source>
        <dbReference type="Pfam" id="PF12697"/>
    </source>
</evidence>
<protein>
    <submittedName>
        <fullName evidence="2">Esterase</fullName>
    </submittedName>
</protein>